<dbReference type="Gene3D" id="3.40.50.2000">
    <property type="entry name" value="Glycogen Phosphorylase B"/>
    <property type="match status" value="2"/>
</dbReference>
<keyword evidence="2" id="KW-0328">Glycosyltransferase</keyword>
<dbReference type="PANTHER" id="PTHR45947:SF3">
    <property type="entry name" value="SULFOQUINOVOSYL TRANSFERASE SQD2"/>
    <property type="match status" value="1"/>
</dbReference>
<name>A0ABW2Z5Q2_9FLAO</name>
<dbReference type="Pfam" id="PF00534">
    <property type="entry name" value="Glycos_transf_1"/>
    <property type="match status" value="1"/>
</dbReference>
<feature type="domain" description="Glycosyl transferase family 1" evidence="1">
    <location>
        <begin position="158"/>
        <end position="315"/>
    </location>
</feature>
<protein>
    <submittedName>
        <fullName evidence="2">Glycosyltransferase family 4 protein</fullName>
        <ecNumber evidence="2">2.4.-.-</ecNumber>
    </submittedName>
</protein>
<evidence type="ECO:0000313" key="2">
    <source>
        <dbReference type="EMBL" id="MFD0762136.1"/>
    </source>
</evidence>
<dbReference type="EMBL" id="JBHTIC010000008">
    <property type="protein sequence ID" value="MFD0762136.1"/>
    <property type="molecule type" value="Genomic_DNA"/>
</dbReference>
<dbReference type="PANTHER" id="PTHR45947">
    <property type="entry name" value="SULFOQUINOVOSYL TRANSFERASE SQD2"/>
    <property type="match status" value="1"/>
</dbReference>
<dbReference type="RefSeq" id="WP_386782403.1">
    <property type="nucleotide sequence ID" value="NZ_JBHTIC010000008.1"/>
</dbReference>
<sequence>MKKVLYIGNHLKGGNPTTSNQLSLVLKELGMEVVSYSDKKSKIFRLLHMCWGLLKHRKASIVLIDTYSTLNFYYALIVSQLARLFYISYIPILHGGNLPKRLQEHPRLSRLIFSNATINIAPSKYLKEVFLSYNFKTEFIANGIDLQYYSFKKRKQLAPKLLWVRAFDQIYNPFMAIAVLEALKKTYPKAQLCMVGPDKDGSLQQAKALVRLKKLTNNIEFTGYLTKEEWLQKAKNFDIFINTTTIDNTPVSVIEAMALGLPVVSTNVGGIPYLIAHEETGLLVESKNVEQMVAKILYLLNHESVGQQLTINARAMISKFDLETVKQSWKKILS</sequence>
<reference evidence="3" key="1">
    <citation type="journal article" date="2019" name="Int. J. Syst. Evol. Microbiol.">
        <title>The Global Catalogue of Microorganisms (GCM) 10K type strain sequencing project: providing services to taxonomists for standard genome sequencing and annotation.</title>
        <authorList>
            <consortium name="The Broad Institute Genomics Platform"/>
            <consortium name="The Broad Institute Genome Sequencing Center for Infectious Disease"/>
            <person name="Wu L."/>
            <person name="Ma J."/>
        </authorList>
    </citation>
    <scope>NUCLEOTIDE SEQUENCE [LARGE SCALE GENOMIC DNA]</scope>
    <source>
        <strain evidence="3">CCUG 60022</strain>
    </source>
</reference>
<dbReference type="CDD" id="cd03801">
    <property type="entry name" value="GT4_PimA-like"/>
    <property type="match status" value="1"/>
</dbReference>
<dbReference type="GO" id="GO:0016757">
    <property type="term" value="F:glycosyltransferase activity"/>
    <property type="evidence" value="ECO:0007669"/>
    <property type="project" value="UniProtKB-KW"/>
</dbReference>
<organism evidence="2 3">
    <name type="scientific">Lutibacter aestuarii</name>
    <dbReference type="NCBI Taxonomy" id="861111"/>
    <lineage>
        <taxon>Bacteria</taxon>
        <taxon>Pseudomonadati</taxon>
        <taxon>Bacteroidota</taxon>
        <taxon>Flavobacteriia</taxon>
        <taxon>Flavobacteriales</taxon>
        <taxon>Flavobacteriaceae</taxon>
        <taxon>Lutibacter</taxon>
    </lineage>
</organism>
<dbReference type="InterPro" id="IPR001296">
    <property type="entry name" value="Glyco_trans_1"/>
</dbReference>
<dbReference type="SUPFAM" id="SSF53756">
    <property type="entry name" value="UDP-Glycosyltransferase/glycogen phosphorylase"/>
    <property type="match status" value="1"/>
</dbReference>
<evidence type="ECO:0000313" key="3">
    <source>
        <dbReference type="Proteomes" id="UP001597032"/>
    </source>
</evidence>
<evidence type="ECO:0000259" key="1">
    <source>
        <dbReference type="Pfam" id="PF00534"/>
    </source>
</evidence>
<accession>A0ABW2Z5Q2</accession>
<proteinExistence type="predicted"/>
<comment type="caution">
    <text evidence="2">The sequence shown here is derived from an EMBL/GenBank/DDBJ whole genome shotgun (WGS) entry which is preliminary data.</text>
</comment>
<keyword evidence="3" id="KW-1185">Reference proteome</keyword>
<dbReference type="InterPro" id="IPR050194">
    <property type="entry name" value="Glycosyltransferase_grp1"/>
</dbReference>
<gene>
    <name evidence="2" type="ORF">ACFQZW_08585</name>
</gene>
<keyword evidence="2" id="KW-0808">Transferase</keyword>
<dbReference type="Proteomes" id="UP001597032">
    <property type="component" value="Unassembled WGS sequence"/>
</dbReference>
<dbReference type="EC" id="2.4.-.-" evidence="2"/>